<evidence type="ECO:0000313" key="1">
    <source>
        <dbReference type="EMBL" id="MFC7291018.1"/>
    </source>
</evidence>
<dbReference type="Gene3D" id="3.40.50.1820">
    <property type="entry name" value="alpha/beta hydrolase"/>
    <property type="match status" value="1"/>
</dbReference>
<sequence>MKISDASILLSPGYGWGDNSHWLARWSRQMKTAQLVEHKDYRTPKREDWVGDLVLAVEKAEKPVVLVGHSLGVITIAHALPFLAPGKVAGAFLVAPSDWEREGLIPDFDTHDFAPIPRMKFPFPVQLVASRNDETMTYEKALELAAAWGASVVDAGEAGHINVKTGQGPWPEGLTAFALFMKQLHS</sequence>
<dbReference type="GO" id="GO:0016787">
    <property type="term" value="F:hydrolase activity"/>
    <property type="evidence" value="ECO:0007669"/>
    <property type="project" value="UniProtKB-KW"/>
</dbReference>
<name>A0ABW2IIW3_9PROT</name>
<organism evidence="1 2">
    <name type="scientific">Hirschia litorea</name>
    <dbReference type="NCBI Taxonomy" id="1199156"/>
    <lineage>
        <taxon>Bacteria</taxon>
        <taxon>Pseudomonadati</taxon>
        <taxon>Pseudomonadota</taxon>
        <taxon>Alphaproteobacteria</taxon>
        <taxon>Hyphomonadales</taxon>
        <taxon>Hyphomonadaceae</taxon>
        <taxon>Hirschia</taxon>
    </lineage>
</organism>
<comment type="caution">
    <text evidence="1">The sequence shown here is derived from an EMBL/GenBank/DDBJ whole genome shotgun (WGS) entry which is preliminary data.</text>
</comment>
<reference evidence="2" key="1">
    <citation type="journal article" date="2019" name="Int. J. Syst. Evol. Microbiol.">
        <title>The Global Catalogue of Microorganisms (GCM) 10K type strain sequencing project: providing services to taxonomists for standard genome sequencing and annotation.</title>
        <authorList>
            <consortium name="The Broad Institute Genomics Platform"/>
            <consortium name="The Broad Institute Genome Sequencing Center for Infectious Disease"/>
            <person name="Wu L."/>
            <person name="Ma J."/>
        </authorList>
    </citation>
    <scope>NUCLEOTIDE SEQUENCE [LARGE SCALE GENOMIC DNA]</scope>
    <source>
        <strain evidence="2">CCUG 51308</strain>
    </source>
</reference>
<dbReference type="Pfam" id="PF06821">
    <property type="entry name" value="Ser_hydrolase"/>
    <property type="match status" value="1"/>
</dbReference>
<evidence type="ECO:0000313" key="2">
    <source>
        <dbReference type="Proteomes" id="UP001596492"/>
    </source>
</evidence>
<gene>
    <name evidence="1" type="ORF">ACFQS8_05280</name>
</gene>
<proteinExistence type="predicted"/>
<dbReference type="InterPro" id="IPR010662">
    <property type="entry name" value="RBBP9/YdeN"/>
</dbReference>
<keyword evidence="2" id="KW-1185">Reference proteome</keyword>
<accession>A0ABW2IIW3</accession>
<dbReference type="EMBL" id="JBHTBR010000002">
    <property type="protein sequence ID" value="MFC7291018.1"/>
    <property type="molecule type" value="Genomic_DNA"/>
</dbReference>
<dbReference type="RefSeq" id="WP_382166219.1">
    <property type="nucleotide sequence ID" value="NZ_JBHTBR010000002.1"/>
</dbReference>
<dbReference type="InterPro" id="IPR029058">
    <property type="entry name" value="AB_hydrolase_fold"/>
</dbReference>
<dbReference type="Proteomes" id="UP001596492">
    <property type="component" value="Unassembled WGS sequence"/>
</dbReference>
<dbReference type="SUPFAM" id="SSF53474">
    <property type="entry name" value="alpha/beta-Hydrolases"/>
    <property type="match status" value="1"/>
</dbReference>
<keyword evidence="1" id="KW-0378">Hydrolase</keyword>
<protein>
    <submittedName>
        <fullName evidence="1">RBBP9/YdeN family alpha/beta hydrolase</fullName>
    </submittedName>
</protein>